<evidence type="ECO:0000256" key="3">
    <source>
        <dbReference type="ARBA" id="ARBA00014376"/>
    </source>
</evidence>
<gene>
    <name evidence="8" type="primary">flgB</name>
    <name evidence="8" type="ORF">GCM10007301_03890</name>
</gene>
<dbReference type="InterPro" id="IPR001444">
    <property type="entry name" value="Flag_bb_rod_N"/>
</dbReference>
<feature type="domain" description="Flagellar basal body rod protein N-terminal" evidence="7">
    <location>
        <begin position="17"/>
        <end position="37"/>
    </location>
</feature>
<comment type="subcellular location">
    <subcellularLocation>
        <location evidence="1 6">Bacterial flagellum basal body</location>
    </subcellularLocation>
</comment>
<accession>A0A917F689</accession>
<organism evidence="8 9">
    <name type="scientific">Azorhizobium oxalatiphilum</name>
    <dbReference type="NCBI Taxonomy" id="980631"/>
    <lineage>
        <taxon>Bacteria</taxon>
        <taxon>Pseudomonadati</taxon>
        <taxon>Pseudomonadota</taxon>
        <taxon>Alphaproteobacteria</taxon>
        <taxon>Hyphomicrobiales</taxon>
        <taxon>Xanthobacteraceae</taxon>
        <taxon>Azorhizobium</taxon>
    </lineage>
</organism>
<dbReference type="GO" id="GO:0071973">
    <property type="term" value="P:bacterial-type flagellum-dependent cell motility"/>
    <property type="evidence" value="ECO:0007669"/>
    <property type="project" value="InterPro"/>
</dbReference>
<evidence type="ECO:0000256" key="4">
    <source>
        <dbReference type="ARBA" id="ARBA00023143"/>
    </source>
</evidence>
<evidence type="ECO:0000313" key="9">
    <source>
        <dbReference type="Proteomes" id="UP000606044"/>
    </source>
</evidence>
<evidence type="ECO:0000256" key="6">
    <source>
        <dbReference type="PIRNR" id="PIRNR002889"/>
    </source>
</evidence>
<name>A0A917F689_9HYPH</name>
<comment type="subunit">
    <text evidence="6">The basal body constitutes a major portion of the flagellar organelle and consists of a number of rings mounted on a central rod.</text>
</comment>
<dbReference type="RefSeq" id="WP_188574894.1">
    <property type="nucleotide sequence ID" value="NZ_BMCT01000001.1"/>
</dbReference>
<dbReference type="Proteomes" id="UP000606044">
    <property type="component" value="Unassembled WGS sequence"/>
</dbReference>
<keyword evidence="8" id="KW-0966">Cell projection</keyword>
<protein>
    <recommendedName>
        <fullName evidence="3 6">Flagellar basal body rod protein FlgB</fullName>
    </recommendedName>
</protein>
<comment type="similarity">
    <text evidence="2 6">Belongs to the flagella basal body rod proteins family.</text>
</comment>
<reference evidence="8" key="1">
    <citation type="journal article" date="2014" name="Int. J. Syst. Evol. Microbiol.">
        <title>Complete genome sequence of Corynebacterium casei LMG S-19264T (=DSM 44701T), isolated from a smear-ripened cheese.</title>
        <authorList>
            <consortium name="US DOE Joint Genome Institute (JGI-PGF)"/>
            <person name="Walter F."/>
            <person name="Albersmeier A."/>
            <person name="Kalinowski J."/>
            <person name="Ruckert C."/>
        </authorList>
    </citation>
    <scope>NUCLEOTIDE SEQUENCE</scope>
    <source>
        <strain evidence="8">CCM 7897</strain>
    </source>
</reference>
<keyword evidence="9" id="KW-1185">Reference proteome</keyword>
<dbReference type="AlphaFoldDB" id="A0A917F689"/>
<keyword evidence="8" id="KW-0969">Cilium</keyword>
<sequence>MDPLYLFDLASRQTQWASVRQATITGNIANANTPGYQARDVEPFSAVMNQTRLTMQKTSEGHIDVPFAGAQTTKNGTKDSWEVTASGNSVNLDQEMLKAAEVNKAFTLNTNIVRSFHRMMMTSVRNT</sequence>
<dbReference type="Pfam" id="PF00460">
    <property type="entry name" value="Flg_bb_rod"/>
    <property type="match status" value="1"/>
</dbReference>
<evidence type="ECO:0000256" key="2">
    <source>
        <dbReference type="ARBA" id="ARBA00009677"/>
    </source>
</evidence>
<dbReference type="NCBIfam" id="NF004653">
    <property type="entry name" value="PRK06003.1"/>
    <property type="match status" value="1"/>
</dbReference>
<keyword evidence="8" id="KW-0282">Flagellum</keyword>
<dbReference type="NCBIfam" id="TIGR01396">
    <property type="entry name" value="FlgB"/>
    <property type="match status" value="1"/>
</dbReference>
<reference evidence="8" key="2">
    <citation type="submission" date="2020-09" db="EMBL/GenBank/DDBJ databases">
        <authorList>
            <person name="Sun Q."/>
            <person name="Sedlacek I."/>
        </authorList>
    </citation>
    <scope>NUCLEOTIDE SEQUENCE</scope>
    <source>
        <strain evidence="8">CCM 7897</strain>
    </source>
</reference>
<evidence type="ECO:0000313" key="8">
    <source>
        <dbReference type="EMBL" id="GGF47814.1"/>
    </source>
</evidence>
<comment type="caution">
    <text evidence="8">The sequence shown here is derived from an EMBL/GenBank/DDBJ whole genome shotgun (WGS) entry which is preliminary data.</text>
</comment>
<dbReference type="GO" id="GO:0030694">
    <property type="term" value="C:bacterial-type flagellum basal body, rod"/>
    <property type="evidence" value="ECO:0007669"/>
    <property type="project" value="InterPro"/>
</dbReference>
<proteinExistence type="inferred from homology"/>
<comment type="function">
    <text evidence="5 6">Structural component of flagellum, the bacterial motility apparatus. Part of the rod structure of flagellar basal body.</text>
</comment>
<evidence type="ECO:0000256" key="5">
    <source>
        <dbReference type="ARBA" id="ARBA00024934"/>
    </source>
</evidence>
<dbReference type="InterPro" id="IPR006300">
    <property type="entry name" value="FlgB"/>
</dbReference>
<keyword evidence="4 6" id="KW-0975">Bacterial flagellum</keyword>
<evidence type="ECO:0000256" key="1">
    <source>
        <dbReference type="ARBA" id="ARBA00004117"/>
    </source>
</evidence>
<dbReference type="EMBL" id="BMCT01000001">
    <property type="protein sequence ID" value="GGF47814.1"/>
    <property type="molecule type" value="Genomic_DNA"/>
</dbReference>
<dbReference type="PIRSF" id="PIRSF002889">
    <property type="entry name" value="Rod_FlgB"/>
    <property type="match status" value="1"/>
</dbReference>
<evidence type="ECO:0000259" key="7">
    <source>
        <dbReference type="Pfam" id="PF00460"/>
    </source>
</evidence>